<feature type="transmembrane region" description="Helical" evidence="9">
    <location>
        <begin position="217"/>
        <end position="237"/>
    </location>
</feature>
<keyword evidence="12" id="KW-1185">Reference proteome</keyword>
<keyword evidence="2" id="KW-1003">Cell membrane</keyword>
<dbReference type="Proteomes" id="UP000462055">
    <property type="component" value="Unassembled WGS sequence"/>
</dbReference>
<feature type="transmembrane region" description="Helical" evidence="9">
    <location>
        <begin position="177"/>
        <end position="197"/>
    </location>
</feature>
<feature type="transmembrane region" description="Helical" evidence="9">
    <location>
        <begin position="292"/>
        <end position="313"/>
    </location>
</feature>
<dbReference type="GO" id="GO:0016763">
    <property type="term" value="F:pentosyltransferase activity"/>
    <property type="evidence" value="ECO:0007669"/>
    <property type="project" value="TreeGrafter"/>
</dbReference>
<evidence type="ECO:0000256" key="3">
    <source>
        <dbReference type="ARBA" id="ARBA00022676"/>
    </source>
</evidence>
<evidence type="ECO:0000256" key="2">
    <source>
        <dbReference type="ARBA" id="ARBA00022475"/>
    </source>
</evidence>
<keyword evidence="5 9" id="KW-0812">Transmembrane</keyword>
<dbReference type="InterPro" id="IPR038731">
    <property type="entry name" value="RgtA/B/C-like"/>
</dbReference>
<evidence type="ECO:0000313" key="12">
    <source>
        <dbReference type="Proteomes" id="UP000462055"/>
    </source>
</evidence>
<feature type="transmembrane region" description="Helical" evidence="9">
    <location>
        <begin position="148"/>
        <end position="165"/>
    </location>
</feature>
<feature type="transmembrane region" description="Helical" evidence="9">
    <location>
        <begin position="20"/>
        <end position="42"/>
    </location>
</feature>
<evidence type="ECO:0000256" key="6">
    <source>
        <dbReference type="ARBA" id="ARBA00022989"/>
    </source>
</evidence>
<comment type="subcellular location">
    <subcellularLocation>
        <location evidence="1">Cell membrane</location>
        <topology evidence="1">Multi-pass membrane protein</topology>
    </subcellularLocation>
</comment>
<dbReference type="PANTHER" id="PTHR33908">
    <property type="entry name" value="MANNOSYLTRANSFERASE YKCB-RELATED"/>
    <property type="match status" value="1"/>
</dbReference>
<dbReference type="GO" id="GO:0010041">
    <property type="term" value="P:response to iron(III) ion"/>
    <property type="evidence" value="ECO:0007669"/>
    <property type="project" value="TreeGrafter"/>
</dbReference>
<name>A0A6I4MX83_9ACTN</name>
<sequence>MTRLALDSPTRDEAHRRARWLAGPAAPLAAAVAALAVTVAGIGGPAFWLDEAATVSVTGRPAGQMLRVFHHLDLVHALYYLIMRPWVLVFGDGEVALRLPSALATAAAAAGTVLIGRRCAGPLAGLFAGLAYAVSVAASKYAIEARSYAMVTAVAVLATYLLVRGAGPGGRHPWRWFAGYGVAVAVLGLLNLDALLLLPAHGVTLLATRGKAPRTWLRWPVCGGLAGAALIPFVLAAQSQSDQVNWLPKPKLITVWRLLKFMTGNQWLVVPILALAVAGAVAGFRARGKDSGASLIAVAVPWLLLPPAVLIAVSLVADPMFIDRYVLFCLPALSLLTGAGLALLAGAGRPPAGALLAAAVAVALVAASVPTHLAARRQDAKLDDLRTPADVVRREAHRGDAILYLGAVVRWDAAAYPGAFGRLDDVGMAEDPVRAGTITGRDKFPNELRAPLSRAQRLWVMGSRSLGKRPGPLVVRRRLMVRATGPWRIARVWTYKGGRLTLYVRTGPYESPSKPHGPAAKPHRTAPKKPAKPAKS</sequence>
<keyword evidence="4" id="KW-0808">Transferase</keyword>
<dbReference type="GO" id="GO:0009103">
    <property type="term" value="P:lipopolysaccharide biosynthetic process"/>
    <property type="evidence" value="ECO:0007669"/>
    <property type="project" value="UniProtKB-ARBA"/>
</dbReference>
<evidence type="ECO:0000256" key="5">
    <source>
        <dbReference type="ARBA" id="ARBA00022692"/>
    </source>
</evidence>
<proteinExistence type="predicted"/>
<dbReference type="EMBL" id="WBMS02000067">
    <property type="protein sequence ID" value="MWA07229.1"/>
    <property type="molecule type" value="Genomic_DNA"/>
</dbReference>
<keyword evidence="3" id="KW-0328">Glycosyltransferase</keyword>
<evidence type="ECO:0000256" key="4">
    <source>
        <dbReference type="ARBA" id="ARBA00022679"/>
    </source>
</evidence>
<keyword evidence="6 9" id="KW-1133">Transmembrane helix</keyword>
<feature type="transmembrane region" description="Helical" evidence="9">
    <location>
        <begin position="325"/>
        <end position="347"/>
    </location>
</feature>
<evidence type="ECO:0000256" key="9">
    <source>
        <dbReference type="SAM" id="Phobius"/>
    </source>
</evidence>
<comment type="caution">
    <text evidence="11">The sequence shown here is derived from an EMBL/GenBank/DDBJ whole genome shotgun (WGS) entry which is preliminary data.</text>
</comment>
<dbReference type="GO" id="GO:0005886">
    <property type="term" value="C:plasma membrane"/>
    <property type="evidence" value="ECO:0007669"/>
    <property type="project" value="UniProtKB-SubCell"/>
</dbReference>
<reference evidence="11" key="1">
    <citation type="submission" date="2019-12" db="EMBL/GenBank/DDBJ databases">
        <title>Actinomadura physcomitrii sp. nov., a novel actinomycete isolated from moss [Physcomitrium sphaericum (Ludw) Fuernr].</title>
        <authorList>
            <person name="Zhuang X."/>
        </authorList>
    </citation>
    <scope>NUCLEOTIDE SEQUENCE [LARGE SCALE GENOMIC DNA]</scope>
    <source>
        <strain evidence="11">LD22</strain>
    </source>
</reference>
<feature type="transmembrane region" description="Helical" evidence="9">
    <location>
        <begin position="123"/>
        <end position="142"/>
    </location>
</feature>
<feature type="region of interest" description="Disordered" evidence="8">
    <location>
        <begin position="508"/>
        <end position="536"/>
    </location>
</feature>
<evidence type="ECO:0000313" key="11">
    <source>
        <dbReference type="EMBL" id="MWA07229.1"/>
    </source>
</evidence>
<dbReference type="PANTHER" id="PTHR33908:SF3">
    <property type="entry name" value="UNDECAPRENYL PHOSPHATE-ALPHA-4-AMINO-4-DEOXY-L-ARABINOSE ARABINOSYL TRANSFERASE"/>
    <property type="match status" value="1"/>
</dbReference>
<evidence type="ECO:0000256" key="7">
    <source>
        <dbReference type="ARBA" id="ARBA00023136"/>
    </source>
</evidence>
<organism evidence="11 12">
    <name type="scientific">Actinomadura physcomitrii</name>
    <dbReference type="NCBI Taxonomy" id="2650748"/>
    <lineage>
        <taxon>Bacteria</taxon>
        <taxon>Bacillati</taxon>
        <taxon>Actinomycetota</taxon>
        <taxon>Actinomycetes</taxon>
        <taxon>Streptosporangiales</taxon>
        <taxon>Thermomonosporaceae</taxon>
        <taxon>Actinomadura</taxon>
    </lineage>
</organism>
<feature type="domain" description="Glycosyltransferase RgtA/B/C/D-like" evidence="10">
    <location>
        <begin position="81"/>
        <end position="231"/>
    </location>
</feature>
<dbReference type="AlphaFoldDB" id="A0A6I4MX83"/>
<dbReference type="Pfam" id="PF13231">
    <property type="entry name" value="PMT_2"/>
    <property type="match status" value="1"/>
</dbReference>
<dbReference type="InterPro" id="IPR050297">
    <property type="entry name" value="LipidA_mod_glycosyltrf_83"/>
</dbReference>
<evidence type="ECO:0000259" key="10">
    <source>
        <dbReference type="Pfam" id="PF13231"/>
    </source>
</evidence>
<feature type="transmembrane region" description="Helical" evidence="9">
    <location>
        <begin position="267"/>
        <end position="286"/>
    </location>
</feature>
<evidence type="ECO:0000256" key="8">
    <source>
        <dbReference type="SAM" id="MobiDB-lite"/>
    </source>
</evidence>
<feature type="transmembrane region" description="Helical" evidence="9">
    <location>
        <begin position="95"/>
        <end position="116"/>
    </location>
</feature>
<feature type="transmembrane region" description="Helical" evidence="9">
    <location>
        <begin position="353"/>
        <end position="375"/>
    </location>
</feature>
<feature type="compositionally biased region" description="Basic residues" evidence="8">
    <location>
        <begin position="521"/>
        <end position="536"/>
    </location>
</feature>
<dbReference type="RefSeq" id="WP_151600130.1">
    <property type="nucleotide sequence ID" value="NZ_WBMS02000067.1"/>
</dbReference>
<protein>
    <recommendedName>
        <fullName evidence="10">Glycosyltransferase RgtA/B/C/D-like domain-containing protein</fullName>
    </recommendedName>
</protein>
<accession>A0A6I4MX83</accession>
<gene>
    <name evidence="11" type="ORF">F8568_044250</name>
</gene>
<evidence type="ECO:0000256" key="1">
    <source>
        <dbReference type="ARBA" id="ARBA00004651"/>
    </source>
</evidence>
<keyword evidence="7 9" id="KW-0472">Membrane</keyword>